<dbReference type="PANTHER" id="PTHR46254">
    <property type="entry name" value="PROTEIN GVQW1-RELATED"/>
    <property type="match status" value="1"/>
</dbReference>
<dbReference type="Proteomes" id="UP000006718">
    <property type="component" value="Chromosome 20"/>
</dbReference>
<keyword evidence="3" id="KW-1185">Reference proteome</keyword>
<dbReference type="Ensembl" id="ENSMMUT00000103547.1">
    <property type="protein sequence ID" value="ENSMMUP00000077460.1"/>
    <property type="gene ID" value="ENSMMUG00000051196.1"/>
</dbReference>
<reference evidence="2" key="2">
    <citation type="submission" date="2019-01" db="EMBL/GenBank/DDBJ databases">
        <authorList>
            <person name="Graves T."/>
            <person name="Eichler E.E."/>
            <person name="Wilson R.K."/>
        </authorList>
    </citation>
    <scope>NUCLEOTIDE SEQUENCE [LARGE SCALE GENOMIC DNA]</scope>
    <source>
        <strain evidence="2">17573</strain>
    </source>
</reference>
<evidence type="ECO:0000313" key="2">
    <source>
        <dbReference type="Ensembl" id="ENSMMUP00000077460.1"/>
    </source>
</evidence>
<organism evidence="2 3">
    <name type="scientific">Macaca mulatta</name>
    <name type="common">Rhesus macaque</name>
    <dbReference type="NCBI Taxonomy" id="9544"/>
    <lineage>
        <taxon>Eukaryota</taxon>
        <taxon>Metazoa</taxon>
        <taxon>Chordata</taxon>
        <taxon>Craniata</taxon>
        <taxon>Vertebrata</taxon>
        <taxon>Euteleostomi</taxon>
        <taxon>Mammalia</taxon>
        <taxon>Eutheria</taxon>
        <taxon>Euarchontoglires</taxon>
        <taxon>Primates</taxon>
        <taxon>Haplorrhini</taxon>
        <taxon>Catarrhini</taxon>
        <taxon>Cercopithecidae</taxon>
        <taxon>Cercopithecinae</taxon>
        <taxon>Macaca</taxon>
    </lineage>
</organism>
<dbReference type="VEuPathDB" id="HostDB:ENSMMUG00000051196"/>
<sequence>MSHHTTLRFYLFCFLTETGSCSVAQAGVQWWDHGSLQPLPPRLKRSFNLSHLSSWDYRRMPPHPANFVVVERWSHYVSQASIELLSSNDLPTLASYSVGITGVNHLAQPVSVILMLFYCLYFLVKKNYLR</sequence>
<evidence type="ECO:0000256" key="1">
    <source>
        <dbReference type="SAM" id="Phobius"/>
    </source>
</evidence>
<evidence type="ECO:0000313" key="3">
    <source>
        <dbReference type="Proteomes" id="UP000006718"/>
    </source>
</evidence>
<keyword evidence="1" id="KW-1133">Transmembrane helix</keyword>
<reference evidence="3" key="1">
    <citation type="journal article" date="2007" name="Science">
        <title>Evolutionary and biomedical insights from the rhesus macaque genome.</title>
        <authorList>
            <person name="Gibbs R.A."/>
            <person name="Rogers J."/>
            <person name="Katze M.G."/>
            <person name="Bumgarner R."/>
            <person name="Weinstock G.M."/>
            <person name="Mardis E.R."/>
            <person name="Remington K.A."/>
            <person name="Strausberg R.L."/>
            <person name="Venter J.C."/>
            <person name="Wilson R.K."/>
            <person name="Batzer M.A."/>
            <person name="Bustamante C.D."/>
            <person name="Eichler E.E."/>
            <person name="Hahn M.W."/>
            <person name="Hardison R.C."/>
            <person name="Makova K.D."/>
            <person name="Miller W."/>
            <person name="Milosavljevic A."/>
            <person name="Palermo R.E."/>
            <person name="Siepel A."/>
            <person name="Sikela J.M."/>
            <person name="Attaway T."/>
            <person name="Bell S."/>
            <person name="Bernard K.E."/>
            <person name="Buhay C.J."/>
            <person name="Chandrabose M.N."/>
            <person name="Dao M."/>
            <person name="Davis C."/>
            <person name="Delehaunty K.D."/>
            <person name="Ding Y."/>
            <person name="Dinh H.H."/>
            <person name="Dugan-Rocha S."/>
            <person name="Fulton L.A."/>
            <person name="Gabisi R.A."/>
            <person name="Garner T.T."/>
            <person name="Godfrey J."/>
            <person name="Hawes A.C."/>
            <person name="Hernandez J."/>
            <person name="Hines S."/>
            <person name="Holder M."/>
            <person name="Hume J."/>
            <person name="Jhangiani S.N."/>
            <person name="Joshi V."/>
            <person name="Khan Z.M."/>
            <person name="Kirkness E.F."/>
            <person name="Cree A."/>
            <person name="Fowler R.G."/>
            <person name="Lee S."/>
            <person name="Lewis L.R."/>
            <person name="Li Z."/>
            <person name="Liu Y.-S."/>
            <person name="Moore S.M."/>
            <person name="Muzny D."/>
            <person name="Nazareth L.V."/>
            <person name="Ngo D.N."/>
            <person name="Okwuonu G.O."/>
            <person name="Pai G."/>
            <person name="Parker D."/>
            <person name="Paul H.A."/>
            <person name="Pfannkoch C."/>
            <person name="Pohl C.S."/>
            <person name="Rogers Y.-H.C."/>
            <person name="Ruiz S.J."/>
            <person name="Sabo A."/>
            <person name="Santibanez J."/>
            <person name="Schneider B.W."/>
            <person name="Smith S.M."/>
            <person name="Sodergren E."/>
            <person name="Svatek A.F."/>
            <person name="Utterback T.R."/>
            <person name="Vattathil S."/>
            <person name="Warren W."/>
            <person name="White C.S."/>
            <person name="Chinwalla A.T."/>
            <person name="Feng Y."/>
            <person name="Halpern A.L."/>
            <person name="Hillier L.W."/>
            <person name="Huang X."/>
            <person name="Minx P."/>
            <person name="Nelson J.O."/>
            <person name="Pepin K.H."/>
            <person name="Qin X."/>
            <person name="Sutton G.G."/>
            <person name="Venter E."/>
            <person name="Walenz B.P."/>
            <person name="Wallis J.W."/>
            <person name="Worley K.C."/>
            <person name="Yang S.-P."/>
            <person name="Jones S.M."/>
            <person name="Marra M.A."/>
            <person name="Rocchi M."/>
            <person name="Schein J.E."/>
            <person name="Baertsch R."/>
            <person name="Clarke L."/>
            <person name="Csuros M."/>
            <person name="Glasscock J."/>
            <person name="Harris R.A."/>
            <person name="Havlak P."/>
            <person name="Jackson A.R."/>
            <person name="Jiang H."/>
            <person name="Liu Y."/>
            <person name="Messina D.N."/>
            <person name="Shen Y."/>
            <person name="Song H.X.-Z."/>
            <person name="Wylie T."/>
            <person name="Zhang L."/>
            <person name="Birney E."/>
            <person name="Han K."/>
            <person name="Konkel M.K."/>
            <person name="Lee J."/>
            <person name="Smit A.F.A."/>
            <person name="Ullmer B."/>
            <person name="Wang H."/>
            <person name="Xing J."/>
            <person name="Burhans R."/>
            <person name="Cheng Z."/>
            <person name="Karro J.E."/>
            <person name="Ma J."/>
            <person name="Raney B."/>
            <person name="She X."/>
            <person name="Cox M.J."/>
            <person name="Demuth J.P."/>
            <person name="Dumas L.J."/>
            <person name="Han S.-G."/>
            <person name="Hopkins J."/>
            <person name="Karimpour-Fard A."/>
            <person name="Kim Y.H."/>
            <person name="Pollack J.R."/>
            <person name="Vinar T."/>
            <person name="Addo-Quaye C."/>
            <person name="Degenhardt J."/>
            <person name="Denby A."/>
            <person name="Hubisz M.J."/>
            <person name="Indap A."/>
            <person name="Kosiol C."/>
            <person name="Lahn B.T."/>
            <person name="Lawson H.A."/>
            <person name="Marklein A."/>
            <person name="Nielsen R."/>
            <person name="Vallender E.J."/>
            <person name="Clark A.G."/>
            <person name="Ferguson B."/>
            <person name="Hernandez R.D."/>
            <person name="Hirani K."/>
            <person name="Kehrer-Sawatzki H."/>
            <person name="Kolb J."/>
            <person name="Patil S."/>
            <person name="Pu L.-L."/>
            <person name="Ren Y."/>
            <person name="Smith D.G."/>
            <person name="Wheeler D.A."/>
            <person name="Schenck I."/>
            <person name="Ball E.V."/>
            <person name="Chen R."/>
            <person name="Cooper D.N."/>
            <person name="Giardine B."/>
            <person name="Hsu F."/>
            <person name="Kent W.J."/>
            <person name="Lesk A."/>
            <person name="Nelson D.L."/>
            <person name="O'brien W.E."/>
            <person name="Pruefer K."/>
            <person name="Stenson P.D."/>
            <person name="Wallace J.C."/>
            <person name="Ke H."/>
            <person name="Liu X.-M."/>
            <person name="Wang P."/>
            <person name="Xiang A.P."/>
            <person name="Yang F."/>
            <person name="Barber G.P."/>
            <person name="Haussler D."/>
            <person name="Karolchik D."/>
            <person name="Kern A.D."/>
            <person name="Kuhn R.M."/>
            <person name="Smith K.E."/>
            <person name="Zwieg A.S."/>
        </authorList>
    </citation>
    <scope>NUCLEOTIDE SEQUENCE [LARGE SCALE GENOMIC DNA]</scope>
    <source>
        <strain evidence="3">17573</strain>
    </source>
</reference>
<dbReference type="GeneTree" id="ENSGT00940000161627"/>
<feature type="transmembrane region" description="Helical" evidence="1">
    <location>
        <begin position="106"/>
        <end position="124"/>
    </location>
</feature>
<reference evidence="2" key="4">
    <citation type="submission" date="2025-09" db="UniProtKB">
        <authorList>
            <consortium name="Ensembl"/>
        </authorList>
    </citation>
    <scope>IDENTIFICATION</scope>
    <source>
        <strain evidence="2">17573</strain>
    </source>
</reference>
<reference evidence="2" key="3">
    <citation type="submission" date="2025-08" db="UniProtKB">
        <authorList>
            <consortium name="Ensembl"/>
        </authorList>
    </citation>
    <scope>IDENTIFICATION</scope>
    <source>
        <strain evidence="2">17573</strain>
    </source>
</reference>
<keyword evidence="1" id="KW-0812">Transmembrane</keyword>
<dbReference type="InParanoid" id="A0A5F8AHZ1"/>
<name>A0A5F8AHZ1_MACMU</name>
<proteinExistence type="predicted"/>
<dbReference type="PANTHER" id="PTHR46254:SF3">
    <property type="entry name" value="SECRETED PROTEIN"/>
    <property type="match status" value="1"/>
</dbReference>
<accession>A0A5F8AHZ1</accession>
<dbReference type="AlphaFoldDB" id="A0A5F8AHZ1"/>
<keyword evidence="1" id="KW-0472">Membrane</keyword>
<dbReference type="Bgee" id="ENSMMUG00000051196">
    <property type="expression patterns" value="Expressed in heart and 9 other cell types or tissues"/>
</dbReference>
<dbReference type="PRINTS" id="PR02045">
    <property type="entry name" value="F138DOMAIN"/>
</dbReference>
<protein>
    <submittedName>
        <fullName evidence="2">Uncharacterized protein</fullName>
    </submittedName>
</protein>